<proteinExistence type="predicted"/>
<dbReference type="Proteomes" id="UP001385951">
    <property type="component" value="Unassembled WGS sequence"/>
</dbReference>
<name>A0AAW0FJ49_9APHY</name>
<evidence type="ECO:0000313" key="2">
    <source>
        <dbReference type="EMBL" id="KAK7677217.1"/>
    </source>
</evidence>
<feature type="region of interest" description="Disordered" evidence="1">
    <location>
        <begin position="143"/>
        <end position="200"/>
    </location>
</feature>
<evidence type="ECO:0000313" key="3">
    <source>
        <dbReference type="Proteomes" id="UP001385951"/>
    </source>
</evidence>
<dbReference type="Pfam" id="PF18759">
    <property type="entry name" value="Plavaka"/>
    <property type="match status" value="1"/>
</dbReference>
<reference evidence="2 3" key="1">
    <citation type="submission" date="2022-09" db="EMBL/GenBank/DDBJ databases">
        <authorList>
            <person name="Palmer J.M."/>
        </authorList>
    </citation>
    <scope>NUCLEOTIDE SEQUENCE [LARGE SCALE GENOMIC DNA]</scope>
    <source>
        <strain evidence="2 3">DSM 7382</strain>
    </source>
</reference>
<dbReference type="InterPro" id="IPR041078">
    <property type="entry name" value="Plavaka"/>
</dbReference>
<comment type="caution">
    <text evidence="2">The sequence shown here is derived from an EMBL/GenBank/DDBJ whole genome shotgun (WGS) entry which is preliminary data.</text>
</comment>
<sequence>MYRGSVFGSDTPLRLQKNHTYIQSNTLSQNMPQRPSATDKSIHCPGCSAYFSNTGFSLHLTQTQNPKCIPYRNELYGYHQDLDEEMPGISSSPTPDDHRDPSPDMPMFAGDFFGEDYDERDFPGWEDGDELDEHAQRELDRHANPIDDDAGPEWEPPVIPHPGHVPHEPDNANGPVDGPEPSTPRQNHQTHARRQPAQRVPYGRKAGIPVTETITQNENERYKDTLADGDNIWAPFNSKLDWELARWAKLRGPGANALTELLKIEGFRERLDLSYKTANELNKIIDSNLPGRPHFQRKQIVVDAAGEAFDVYYRDITECLKSLWSNPEFVPYLVFAPERHYVDEDMTIRQFDEMHTGRWWWAIQNELEREHEGTTIIPIIISTDKTQLTLFRGKTAYPIYLTIGNIPKDIRMKPSKHAQILLGYLPTTKLSSITNLESRRRALGNLFHAAMGHILAPLKTLGITGIEMTSGDGVTRRCHPIFAAFVGDYPEQLLVTCLKKGECPTCPIPPDELGTGEVHPVRSLDAIIEAFSIMEGDPVEFTKACVDAGIKPIYRPFWHDLPYVNIFQSITPDILHQLYQGLIKHLVSWLKRTFGAAEIDARCRRMPPCHGTRLFTKGITTLSRVSGQEHRDMCRILIGLVIDLRLPNSQSPARLVRAVRGMLDFLYLAQLKVHTMDSLDDMELALEQFHENKNIFVDIGIRENFTIPKLHNAGHYRWLIELFGTTDNYSTQTTERLHIDYAKDAYEATNHKEELIQMCLWLERKEKMFRHDAYIKWRLGLRERVESTPTHITMTRNPTFRSVRLDVLADDYGAIDIVNALSTFIVKWNCPGVSRRRLQHEAANVLIRFHSLPVYHTVRFANRDLSDKLNNDIYRDMAHAKPATTDRHGRAVPARFDTVLVDCRRDTDTQFSGVQGFRVGRVRTVFTLSERICDQVLDDDVPLPGYLAYIDWFTPFQRSPHRDHGMYRVTREYENGVQYSSIIPVEQIVRSVMLFPQFGPVVDREWTSDNVLDLCDSFYVNPFVDEHSYRIIF</sequence>
<dbReference type="EMBL" id="JASBNA010000093">
    <property type="protein sequence ID" value="KAK7677217.1"/>
    <property type="molecule type" value="Genomic_DNA"/>
</dbReference>
<feature type="region of interest" description="Disordered" evidence="1">
    <location>
        <begin position="83"/>
        <end position="129"/>
    </location>
</feature>
<organism evidence="2 3">
    <name type="scientific">Cerrena zonata</name>
    <dbReference type="NCBI Taxonomy" id="2478898"/>
    <lineage>
        <taxon>Eukaryota</taxon>
        <taxon>Fungi</taxon>
        <taxon>Dikarya</taxon>
        <taxon>Basidiomycota</taxon>
        <taxon>Agaricomycotina</taxon>
        <taxon>Agaricomycetes</taxon>
        <taxon>Polyporales</taxon>
        <taxon>Cerrenaceae</taxon>
        <taxon>Cerrena</taxon>
    </lineage>
</organism>
<gene>
    <name evidence="2" type="ORF">QCA50_019811</name>
</gene>
<accession>A0AAW0FJ49</accession>
<protein>
    <submittedName>
        <fullName evidence="2">Uncharacterized protein</fullName>
    </submittedName>
</protein>
<feature type="compositionally biased region" description="Acidic residues" evidence="1">
    <location>
        <begin position="113"/>
        <end position="129"/>
    </location>
</feature>
<keyword evidence="3" id="KW-1185">Reference proteome</keyword>
<evidence type="ECO:0000256" key="1">
    <source>
        <dbReference type="SAM" id="MobiDB-lite"/>
    </source>
</evidence>
<dbReference type="AlphaFoldDB" id="A0AAW0FJ49"/>